<proteinExistence type="predicted"/>
<feature type="compositionally biased region" description="Basic residues" evidence="2">
    <location>
        <begin position="295"/>
        <end position="306"/>
    </location>
</feature>
<dbReference type="InterPro" id="IPR047611">
    <property type="entry name" value="RepABC_RepC"/>
</dbReference>
<dbReference type="EMBL" id="LODU01000017">
    <property type="protein sequence ID" value="POH33619.1"/>
    <property type="molecule type" value="Genomic_DNA"/>
</dbReference>
<feature type="domain" description="Plasmid replication protein C N-terminal" evidence="3">
    <location>
        <begin position="9"/>
        <end position="179"/>
    </location>
</feature>
<feature type="compositionally biased region" description="Low complexity" evidence="2">
    <location>
        <begin position="279"/>
        <end position="292"/>
    </location>
</feature>
<comment type="caution">
    <text evidence="5">The sequence shown here is derived from an EMBL/GenBank/DDBJ whole genome shotgun (WGS) entry which is preliminary data.</text>
</comment>
<dbReference type="NCBIfam" id="NF040974">
    <property type="entry name" value="RepABC_RepC"/>
    <property type="match status" value="1"/>
</dbReference>
<evidence type="ECO:0000313" key="6">
    <source>
        <dbReference type="Proteomes" id="UP000237511"/>
    </source>
</evidence>
<evidence type="ECO:0000256" key="2">
    <source>
        <dbReference type="SAM" id="MobiDB-lite"/>
    </source>
</evidence>
<gene>
    <name evidence="5" type="ORF">ATY31_10255</name>
</gene>
<dbReference type="RefSeq" id="WP_097527820.1">
    <property type="nucleotide sequence ID" value="NZ_LODU01000017.1"/>
</dbReference>
<evidence type="ECO:0000259" key="4">
    <source>
        <dbReference type="Pfam" id="PF11800"/>
    </source>
</evidence>
<feature type="region of interest" description="Disordered" evidence="2">
    <location>
        <begin position="249"/>
        <end position="307"/>
    </location>
</feature>
<name>A0A2S3YQP2_9HYPH</name>
<accession>A0A2S3YQP2</accession>
<dbReference type="InterPro" id="IPR005090">
    <property type="entry name" value="RepC_N"/>
</dbReference>
<organism evidence="5 6">
    <name type="scientific">Sinorhizobium americanum</name>
    <dbReference type="NCBI Taxonomy" id="194963"/>
    <lineage>
        <taxon>Bacteria</taxon>
        <taxon>Pseudomonadati</taxon>
        <taxon>Pseudomonadota</taxon>
        <taxon>Alphaproteobacteria</taxon>
        <taxon>Hyphomicrobiales</taxon>
        <taxon>Rhizobiaceae</taxon>
        <taxon>Sinorhizobium/Ensifer group</taxon>
        <taxon>Sinorhizobium</taxon>
    </lineage>
</organism>
<evidence type="ECO:0000259" key="3">
    <source>
        <dbReference type="Pfam" id="PF03428"/>
    </source>
</evidence>
<keyword evidence="1" id="KW-0175">Coiled coil</keyword>
<dbReference type="Proteomes" id="UP000237511">
    <property type="component" value="Unassembled WGS sequence"/>
</dbReference>
<reference evidence="5 6" key="1">
    <citation type="journal article" date="2014" name="Syst. Appl. Microbiol.">
        <title>Microsymbionts of Phaseolus vulgaris in acid and alkaline soils of Mexico.</title>
        <authorList>
            <person name="Verastegui-Valdes M.M."/>
            <person name="Zhang Y.J."/>
            <person name="Rivera-Orduna F.N."/>
            <person name="Cheng H.P."/>
            <person name="Sui X.H."/>
            <person name="Wang E.T."/>
        </authorList>
    </citation>
    <scope>NUCLEOTIDE SEQUENCE [LARGE SCALE GENOMIC DNA]</scope>
    <source>
        <strain evidence="5 6">FG01</strain>
    </source>
</reference>
<feature type="coiled-coil region" evidence="1">
    <location>
        <begin position="142"/>
        <end position="176"/>
    </location>
</feature>
<evidence type="ECO:0000313" key="5">
    <source>
        <dbReference type="EMBL" id="POH33619.1"/>
    </source>
</evidence>
<protein>
    <submittedName>
        <fullName evidence="5">Replication protein C</fullName>
    </submittedName>
</protein>
<sequence length="422" mass="46548">MPPKRSIGRRQTPTRAEFRRLALSAEIGTVTRGQLAVLAQNLPCTGMVNATEAYLLTTLINTAPAEAFDKGGRPIVFKSNQQLAFEINRSAGRVSRLLSRLFDAGLITMQDSGNYKRYPTRDVEGVIVDGCGIDLRILIVRYRELDELVKQARVEKAAANAALRRYRGALRNLRRALASACCLPQRTRARLEVRLEKVIILVGIATRASSALLLRATALLEWFVERVMQLPRRPEVAFAPQDPACRCAESGMHRQSTSPDSHEESNDNQCTATAGPMTSARAGAASEWASEASPRRRGRAVKQPRHSRQEMVALQDILRAIPALSTYGLALPRSWADLARIAPQMCRIAGISDDARRRAVDQMGEHRAAVAIAITLQKLDRQEVSSPEGYLRAMTERAGSGELHLSRSIFGLGARYTMEPLT</sequence>
<dbReference type="Pfam" id="PF03428">
    <property type="entry name" value="RP-C"/>
    <property type="match status" value="1"/>
</dbReference>
<dbReference type="AlphaFoldDB" id="A0A2S3YQP2"/>
<evidence type="ECO:0000256" key="1">
    <source>
        <dbReference type="SAM" id="Coils"/>
    </source>
</evidence>
<feature type="domain" description="Plasmid replication protein C C-terminal" evidence="4">
    <location>
        <begin position="314"/>
        <end position="412"/>
    </location>
</feature>
<dbReference type="Pfam" id="PF11800">
    <property type="entry name" value="RP-C_C"/>
    <property type="match status" value="1"/>
</dbReference>
<dbReference type="InterPro" id="IPR021760">
    <property type="entry name" value="RepC_C"/>
</dbReference>